<name>A0A0R2A326_9LACO</name>
<dbReference type="SUPFAM" id="SSF53822">
    <property type="entry name" value="Periplasmic binding protein-like I"/>
    <property type="match status" value="1"/>
</dbReference>
<dbReference type="PANTHER" id="PTHR30146">
    <property type="entry name" value="LACI-RELATED TRANSCRIPTIONAL REPRESSOR"/>
    <property type="match status" value="1"/>
</dbReference>
<dbReference type="STRING" id="1423813.FC26_GL001398"/>
<keyword evidence="1" id="KW-0805">Transcription regulation</keyword>
<dbReference type="Pfam" id="PF00356">
    <property type="entry name" value="LacI"/>
    <property type="match status" value="1"/>
</dbReference>
<comment type="caution">
    <text evidence="5">The sequence shown here is derived from an EMBL/GenBank/DDBJ whole genome shotgun (WGS) entry which is preliminary data.</text>
</comment>
<dbReference type="SUPFAM" id="SSF47413">
    <property type="entry name" value="lambda repressor-like DNA-binding domains"/>
    <property type="match status" value="1"/>
</dbReference>
<dbReference type="CDD" id="cd06283">
    <property type="entry name" value="PBP1_RegR_EndR_KdgR-like"/>
    <property type="match status" value="1"/>
</dbReference>
<dbReference type="Proteomes" id="UP000051733">
    <property type="component" value="Unassembled WGS sequence"/>
</dbReference>
<gene>
    <name evidence="5" type="ORF">FC26_GL001398</name>
</gene>
<dbReference type="PATRIC" id="fig|1423813.3.peg.1422"/>
<dbReference type="Gene3D" id="1.10.260.40">
    <property type="entry name" value="lambda repressor-like DNA-binding domains"/>
    <property type="match status" value="1"/>
</dbReference>
<dbReference type="InterPro" id="IPR046335">
    <property type="entry name" value="LacI/GalR-like_sensor"/>
</dbReference>
<keyword evidence="6" id="KW-1185">Reference proteome</keyword>
<dbReference type="GO" id="GO:0003700">
    <property type="term" value="F:DNA-binding transcription factor activity"/>
    <property type="evidence" value="ECO:0007669"/>
    <property type="project" value="TreeGrafter"/>
</dbReference>
<dbReference type="SMART" id="SM00354">
    <property type="entry name" value="HTH_LACI"/>
    <property type="match status" value="1"/>
</dbReference>
<dbReference type="AlphaFoldDB" id="A0A0R2A326"/>
<evidence type="ECO:0000256" key="3">
    <source>
        <dbReference type="ARBA" id="ARBA00023163"/>
    </source>
</evidence>
<accession>A0A0R2A326</accession>
<evidence type="ECO:0000313" key="6">
    <source>
        <dbReference type="Proteomes" id="UP000051733"/>
    </source>
</evidence>
<organism evidence="5 6">
    <name type="scientific">Paucilactobacillus vaccinostercus DSM 20634</name>
    <dbReference type="NCBI Taxonomy" id="1423813"/>
    <lineage>
        <taxon>Bacteria</taxon>
        <taxon>Bacillati</taxon>
        <taxon>Bacillota</taxon>
        <taxon>Bacilli</taxon>
        <taxon>Lactobacillales</taxon>
        <taxon>Lactobacillaceae</taxon>
        <taxon>Paucilactobacillus</taxon>
    </lineage>
</organism>
<feature type="domain" description="HTH lacI-type" evidence="4">
    <location>
        <begin position="13"/>
        <end position="68"/>
    </location>
</feature>
<dbReference type="CDD" id="cd01392">
    <property type="entry name" value="HTH_LacI"/>
    <property type="match status" value="1"/>
</dbReference>
<dbReference type="PROSITE" id="PS00356">
    <property type="entry name" value="HTH_LACI_1"/>
    <property type="match status" value="1"/>
</dbReference>
<protein>
    <submittedName>
        <fullName evidence="5">Transcriptional regulator</fullName>
    </submittedName>
</protein>
<dbReference type="InterPro" id="IPR010982">
    <property type="entry name" value="Lambda_DNA-bd_dom_sf"/>
</dbReference>
<dbReference type="EMBL" id="AYYY01000022">
    <property type="protein sequence ID" value="KRM61729.1"/>
    <property type="molecule type" value="Genomic_DNA"/>
</dbReference>
<evidence type="ECO:0000259" key="4">
    <source>
        <dbReference type="PROSITE" id="PS50932"/>
    </source>
</evidence>
<sequence>MSGKCGGNTLEKLTIKDIAQMVNVSTATISNYLNGNYSKMSEKTRKRIEEMIRQTNYVPSTVAHDLATNDSKTIGVSIADITNPFTSTVLSGVYDACGKLGYTVIFTNANADSLQEIENINKLKRQEVSGLIIDPVDAQSPIFKTLSNKETVMLDREAVNIKIDTVVTDNFNAVDHFVSLMIDKGYEDMYFITWPMKQISTRVTRYQGFLEATGYKDDSHCIEITENGGESESFKERLIEIMSKNEGKKVGFFSMNGKVLISLIQAMRSLKKQYPFDFGIGSYEDLEWMEIMWPGISCVHQDSFKMGETAVKTLIDKLISEQEPTEAKRIVVPTSPIIRESF</sequence>
<dbReference type="Pfam" id="PF13377">
    <property type="entry name" value="Peripla_BP_3"/>
    <property type="match status" value="1"/>
</dbReference>
<proteinExistence type="predicted"/>
<dbReference type="InterPro" id="IPR028082">
    <property type="entry name" value="Peripla_BP_I"/>
</dbReference>
<keyword evidence="3" id="KW-0804">Transcription</keyword>
<dbReference type="InterPro" id="IPR000843">
    <property type="entry name" value="HTH_LacI"/>
</dbReference>
<evidence type="ECO:0000256" key="2">
    <source>
        <dbReference type="ARBA" id="ARBA00023125"/>
    </source>
</evidence>
<dbReference type="PANTHER" id="PTHR30146:SF154">
    <property type="entry name" value="TRANSCRIPTION REGULATOR, MEMBER OF GALR FAMILY"/>
    <property type="match status" value="1"/>
</dbReference>
<dbReference type="GO" id="GO:0000976">
    <property type="term" value="F:transcription cis-regulatory region binding"/>
    <property type="evidence" value="ECO:0007669"/>
    <property type="project" value="TreeGrafter"/>
</dbReference>
<dbReference type="Gene3D" id="3.40.50.2300">
    <property type="match status" value="2"/>
</dbReference>
<evidence type="ECO:0000313" key="5">
    <source>
        <dbReference type="EMBL" id="KRM61729.1"/>
    </source>
</evidence>
<dbReference type="PROSITE" id="PS50932">
    <property type="entry name" value="HTH_LACI_2"/>
    <property type="match status" value="1"/>
</dbReference>
<keyword evidence="2" id="KW-0238">DNA-binding</keyword>
<evidence type="ECO:0000256" key="1">
    <source>
        <dbReference type="ARBA" id="ARBA00023015"/>
    </source>
</evidence>
<reference evidence="5 6" key="1">
    <citation type="journal article" date="2015" name="Genome Announc.">
        <title>Expanding the biotechnology potential of lactobacilli through comparative genomics of 213 strains and associated genera.</title>
        <authorList>
            <person name="Sun Z."/>
            <person name="Harris H.M."/>
            <person name="McCann A."/>
            <person name="Guo C."/>
            <person name="Argimon S."/>
            <person name="Zhang W."/>
            <person name="Yang X."/>
            <person name="Jeffery I.B."/>
            <person name="Cooney J.C."/>
            <person name="Kagawa T.F."/>
            <person name="Liu W."/>
            <person name="Song Y."/>
            <person name="Salvetti E."/>
            <person name="Wrobel A."/>
            <person name="Rasinkangas P."/>
            <person name="Parkhill J."/>
            <person name="Rea M.C."/>
            <person name="O'Sullivan O."/>
            <person name="Ritari J."/>
            <person name="Douillard F.P."/>
            <person name="Paul Ross R."/>
            <person name="Yang R."/>
            <person name="Briner A.E."/>
            <person name="Felis G.E."/>
            <person name="de Vos W.M."/>
            <person name="Barrangou R."/>
            <person name="Klaenhammer T.R."/>
            <person name="Caufield P.W."/>
            <person name="Cui Y."/>
            <person name="Zhang H."/>
            <person name="O'Toole P.W."/>
        </authorList>
    </citation>
    <scope>NUCLEOTIDE SEQUENCE [LARGE SCALE GENOMIC DNA]</scope>
    <source>
        <strain evidence="5 6">DSM 20634</strain>
    </source>
</reference>